<dbReference type="Gene3D" id="1.10.10.10">
    <property type="entry name" value="Winged helix-like DNA-binding domain superfamily/Winged helix DNA-binding domain"/>
    <property type="match status" value="1"/>
</dbReference>
<evidence type="ECO:0000259" key="5">
    <source>
        <dbReference type="PROSITE" id="PS50931"/>
    </source>
</evidence>
<comment type="similarity">
    <text evidence="1">Belongs to the LysR transcriptional regulatory family.</text>
</comment>
<keyword evidence="4" id="KW-0804">Transcription</keyword>
<dbReference type="PANTHER" id="PTHR30118">
    <property type="entry name" value="HTH-TYPE TRANSCRIPTIONAL REGULATOR LEUO-RELATED"/>
    <property type="match status" value="1"/>
</dbReference>
<dbReference type="InterPro" id="IPR050389">
    <property type="entry name" value="LysR-type_TF"/>
</dbReference>
<dbReference type="Pfam" id="PF00126">
    <property type="entry name" value="HTH_1"/>
    <property type="match status" value="1"/>
</dbReference>
<accession>A0ABT6AG41</accession>
<keyword evidence="2" id="KW-0805">Transcription regulation</keyword>
<proteinExistence type="inferred from homology"/>
<keyword evidence="7" id="KW-1185">Reference proteome</keyword>
<organism evidence="6 7">
    <name type="scientific">Cupriavidus basilensis</name>
    <dbReference type="NCBI Taxonomy" id="68895"/>
    <lineage>
        <taxon>Bacteria</taxon>
        <taxon>Pseudomonadati</taxon>
        <taxon>Pseudomonadota</taxon>
        <taxon>Betaproteobacteria</taxon>
        <taxon>Burkholderiales</taxon>
        <taxon>Burkholderiaceae</taxon>
        <taxon>Cupriavidus</taxon>
    </lineage>
</organism>
<evidence type="ECO:0000313" key="7">
    <source>
        <dbReference type="Proteomes" id="UP001216674"/>
    </source>
</evidence>
<dbReference type="InterPro" id="IPR036388">
    <property type="entry name" value="WH-like_DNA-bd_sf"/>
</dbReference>
<dbReference type="PANTHER" id="PTHR30118:SF15">
    <property type="entry name" value="TRANSCRIPTIONAL REGULATORY PROTEIN"/>
    <property type="match status" value="1"/>
</dbReference>
<keyword evidence="3" id="KW-0238">DNA-binding</keyword>
<dbReference type="InterPro" id="IPR036390">
    <property type="entry name" value="WH_DNA-bd_sf"/>
</dbReference>
<dbReference type="SUPFAM" id="SSF46785">
    <property type="entry name" value="Winged helix' DNA-binding domain"/>
    <property type="match status" value="1"/>
</dbReference>
<dbReference type="Proteomes" id="UP001216674">
    <property type="component" value="Unassembled WGS sequence"/>
</dbReference>
<sequence length="306" mass="34365">MVSNIYKSYNWTLAELHAFCLICECQNLSQAALRLDMSQSAVSVMVQRWRRAIGDPLFVRVRYGVAPTDIAIALRDKLRPLLEGVTLALTHPQGFNPAKSTRAFKIHMTDIGQLVFLPGLNNFLVRRAPGIRLTVKNLAWETLEAGLSSGEIDVAIGSLPMIKGRVHSRLLRHEHYVTAMRKGHPLAKSELDLAAFTSADHLAIDATSSGHSLVESALRSMSMRRNIALAIPHYLAAEQILSKSNYLLTVPDVAVLSFHDPKAFHIVPTPLELPTFDIRLHWHERSRQDEGIRWLRNTISSLFEKR</sequence>
<dbReference type="Gene3D" id="3.40.190.10">
    <property type="entry name" value="Periplasmic binding protein-like II"/>
    <property type="match status" value="2"/>
</dbReference>
<name>A0ABT6AG41_9BURK</name>
<evidence type="ECO:0000256" key="1">
    <source>
        <dbReference type="ARBA" id="ARBA00009437"/>
    </source>
</evidence>
<evidence type="ECO:0000313" key="6">
    <source>
        <dbReference type="EMBL" id="MDF3831569.1"/>
    </source>
</evidence>
<dbReference type="InterPro" id="IPR005119">
    <property type="entry name" value="LysR_subst-bd"/>
</dbReference>
<dbReference type="EMBL" id="JARJLM010000017">
    <property type="protein sequence ID" value="MDF3831569.1"/>
    <property type="molecule type" value="Genomic_DNA"/>
</dbReference>
<reference evidence="6 7" key="1">
    <citation type="submission" date="2023-03" db="EMBL/GenBank/DDBJ databases">
        <title>Draft assemblies of triclosan tolerant bacteria isolated from returned activated sludge.</title>
        <authorList>
            <person name="Van Hamelsveld S."/>
        </authorList>
    </citation>
    <scope>NUCLEOTIDE SEQUENCE [LARGE SCALE GENOMIC DNA]</scope>
    <source>
        <strain evidence="6 7">GW210010_S58</strain>
    </source>
</reference>
<evidence type="ECO:0000256" key="2">
    <source>
        <dbReference type="ARBA" id="ARBA00023015"/>
    </source>
</evidence>
<comment type="caution">
    <text evidence="6">The sequence shown here is derived from an EMBL/GenBank/DDBJ whole genome shotgun (WGS) entry which is preliminary data.</text>
</comment>
<dbReference type="SUPFAM" id="SSF53850">
    <property type="entry name" value="Periplasmic binding protein-like II"/>
    <property type="match status" value="1"/>
</dbReference>
<dbReference type="Pfam" id="PF03466">
    <property type="entry name" value="LysR_substrate"/>
    <property type="match status" value="1"/>
</dbReference>
<dbReference type="PROSITE" id="PS50931">
    <property type="entry name" value="HTH_LYSR"/>
    <property type="match status" value="1"/>
</dbReference>
<protein>
    <submittedName>
        <fullName evidence="6">LysR family transcriptional regulator</fullName>
    </submittedName>
</protein>
<dbReference type="CDD" id="cd08459">
    <property type="entry name" value="PBP2_DntR_NahR_LinR_like"/>
    <property type="match status" value="1"/>
</dbReference>
<dbReference type="RefSeq" id="WP_035812425.1">
    <property type="nucleotide sequence ID" value="NZ_JARJLM010000017.1"/>
</dbReference>
<dbReference type="InterPro" id="IPR000847">
    <property type="entry name" value="LysR_HTH_N"/>
</dbReference>
<feature type="domain" description="HTH lysR-type" evidence="5">
    <location>
        <begin position="11"/>
        <end position="68"/>
    </location>
</feature>
<gene>
    <name evidence="6" type="ORF">P3W85_01130</name>
</gene>
<evidence type="ECO:0000256" key="4">
    <source>
        <dbReference type="ARBA" id="ARBA00023163"/>
    </source>
</evidence>
<evidence type="ECO:0000256" key="3">
    <source>
        <dbReference type="ARBA" id="ARBA00023125"/>
    </source>
</evidence>